<dbReference type="RefSeq" id="WP_104925973.1">
    <property type="nucleotide sequence ID" value="NZ_JAHWXS010000001.1"/>
</dbReference>
<reference evidence="5 6" key="1">
    <citation type="journal article" date="2012" name="Plant Soil">
        <title>Screening of plant growth-promoting traits in arsenic-resistant bacteria isolated from the rhizosphere of soybean plants from Argentinean agricultural soil.</title>
        <authorList>
            <person name="Wevar Oller A.L."/>
            <person name="Talano M.A."/>
            <person name="Agostini E."/>
        </authorList>
    </citation>
    <scope>NUCLEOTIDE SEQUENCE [LARGE SCALE GENOMIC DNA]</scope>
    <source>
        <strain evidence="5 6">AW4</strain>
    </source>
</reference>
<dbReference type="EMBL" id="JAHWXS010000001">
    <property type="protein sequence ID" value="MFK5732250.1"/>
    <property type="molecule type" value="Genomic_DNA"/>
</dbReference>
<organism evidence="5 6">
    <name type="scientific">Pseudomonas urmiensis</name>
    <dbReference type="NCBI Taxonomy" id="2745493"/>
    <lineage>
        <taxon>Bacteria</taxon>
        <taxon>Pseudomonadati</taxon>
        <taxon>Pseudomonadota</taxon>
        <taxon>Gammaproteobacteria</taxon>
        <taxon>Pseudomonadales</taxon>
        <taxon>Pseudomonadaceae</taxon>
        <taxon>Pseudomonas</taxon>
    </lineage>
</organism>
<gene>
    <name evidence="5" type="ORF">KW869_01855</name>
</gene>
<evidence type="ECO:0000256" key="1">
    <source>
        <dbReference type="ARBA" id="ARBA00010333"/>
    </source>
</evidence>
<keyword evidence="2 3" id="KW-0732">Signal</keyword>
<dbReference type="Pfam" id="PF00497">
    <property type="entry name" value="SBP_bac_3"/>
    <property type="match status" value="1"/>
</dbReference>
<feature type="chain" id="PRO_5045734711" evidence="3">
    <location>
        <begin position="28"/>
        <end position="281"/>
    </location>
</feature>
<keyword evidence="6" id="KW-1185">Reference proteome</keyword>
<evidence type="ECO:0000313" key="5">
    <source>
        <dbReference type="EMBL" id="MFK5732250.1"/>
    </source>
</evidence>
<evidence type="ECO:0000313" key="6">
    <source>
        <dbReference type="Proteomes" id="UP001621534"/>
    </source>
</evidence>
<feature type="domain" description="Solute-binding protein family 3/N-terminal" evidence="4">
    <location>
        <begin position="43"/>
        <end position="269"/>
    </location>
</feature>
<evidence type="ECO:0000256" key="2">
    <source>
        <dbReference type="ARBA" id="ARBA00022729"/>
    </source>
</evidence>
<sequence length="281" mass="30135">MKTNSIKGLLGMGASVLALAISASAVAEECKPLHSFKTIQPGELTVTSVVLPPFAYDDQARRFSGVDGEIIQQIAKDNCLKVNHIVTDSAASIQYVVASRSDISVGAWYRTFERSKVMGISDPVYLEQTAIYSRDGADTFDQLKDRKVGTVTGYLWVPELKKLYGGKLSMYPNAVALSQDLNSGRIDAAVNTYAIGAESQKKGGIGKDIQIKVAKPDERVKSSVYPAQTAFIYSKGNSELGAAINATIKGMRESGKLGSLLTDQGLRADGADVGEPRYADQ</sequence>
<dbReference type="PANTHER" id="PTHR35936">
    <property type="entry name" value="MEMBRANE-BOUND LYTIC MUREIN TRANSGLYCOSYLASE F"/>
    <property type="match status" value="1"/>
</dbReference>
<comment type="similarity">
    <text evidence="1">Belongs to the bacterial solute-binding protein 3 family.</text>
</comment>
<comment type="caution">
    <text evidence="5">The sequence shown here is derived from an EMBL/GenBank/DDBJ whole genome shotgun (WGS) entry which is preliminary data.</text>
</comment>
<dbReference type="Gene3D" id="3.40.190.10">
    <property type="entry name" value="Periplasmic binding protein-like II"/>
    <property type="match status" value="2"/>
</dbReference>
<dbReference type="SUPFAM" id="SSF53850">
    <property type="entry name" value="Periplasmic binding protein-like II"/>
    <property type="match status" value="1"/>
</dbReference>
<dbReference type="InterPro" id="IPR001638">
    <property type="entry name" value="Solute-binding_3/MltF_N"/>
</dbReference>
<protein>
    <submittedName>
        <fullName evidence="5">Transporter substrate-binding domain-containing protein</fullName>
    </submittedName>
</protein>
<accession>A0ABW8NQL0</accession>
<dbReference type="PANTHER" id="PTHR35936:SF17">
    <property type="entry name" value="ARGININE-BINDING EXTRACELLULAR PROTEIN ARTP"/>
    <property type="match status" value="1"/>
</dbReference>
<feature type="signal peptide" evidence="3">
    <location>
        <begin position="1"/>
        <end position="27"/>
    </location>
</feature>
<proteinExistence type="inferred from homology"/>
<evidence type="ECO:0000259" key="4">
    <source>
        <dbReference type="SMART" id="SM00062"/>
    </source>
</evidence>
<evidence type="ECO:0000256" key="3">
    <source>
        <dbReference type="SAM" id="SignalP"/>
    </source>
</evidence>
<dbReference type="Proteomes" id="UP001621534">
    <property type="component" value="Unassembled WGS sequence"/>
</dbReference>
<name>A0ABW8NQL0_9PSED</name>
<dbReference type="SMART" id="SM00062">
    <property type="entry name" value="PBPb"/>
    <property type="match status" value="1"/>
</dbReference>